<evidence type="ECO:0000313" key="11">
    <source>
        <dbReference type="EMBL" id="SFE42631.1"/>
    </source>
</evidence>
<dbReference type="Proteomes" id="UP000199477">
    <property type="component" value="Unassembled WGS sequence"/>
</dbReference>
<comment type="caution">
    <text evidence="8">Lacks conserved residue(s) required for the propagation of feature annotation.</text>
</comment>
<dbReference type="SUPFAM" id="SSF52743">
    <property type="entry name" value="Subtilisin-like"/>
    <property type="match status" value="1"/>
</dbReference>
<keyword evidence="2 8" id="KW-0645">Protease</keyword>
<dbReference type="InterPro" id="IPR000601">
    <property type="entry name" value="PKD_dom"/>
</dbReference>
<dbReference type="GO" id="GO:0006508">
    <property type="term" value="P:proteolysis"/>
    <property type="evidence" value="ECO:0007669"/>
    <property type="project" value="UniProtKB-KW"/>
</dbReference>
<dbReference type="InterPro" id="IPR035986">
    <property type="entry name" value="PKD_dom_sf"/>
</dbReference>
<organism evidence="11 12">
    <name type="scientific">Dyella marensis</name>
    <dbReference type="NCBI Taxonomy" id="500610"/>
    <lineage>
        <taxon>Bacteria</taxon>
        <taxon>Pseudomonadati</taxon>
        <taxon>Pseudomonadota</taxon>
        <taxon>Gammaproteobacteria</taxon>
        <taxon>Lysobacterales</taxon>
        <taxon>Rhodanobacteraceae</taxon>
        <taxon>Dyella</taxon>
    </lineage>
</organism>
<evidence type="ECO:0000256" key="1">
    <source>
        <dbReference type="ARBA" id="ARBA00001913"/>
    </source>
</evidence>
<dbReference type="PROSITE" id="PS00138">
    <property type="entry name" value="SUBTILASE_SER"/>
    <property type="match status" value="1"/>
</dbReference>
<feature type="domain" description="PKD" evidence="9">
    <location>
        <begin position="580"/>
        <end position="660"/>
    </location>
</feature>
<dbReference type="AlphaFoldDB" id="A0A1I2AF86"/>
<keyword evidence="6" id="KW-0106">Calcium</keyword>
<dbReference type="FunFam" id="2.60.40.10:FF:000270">
    <property type="entry name" value="Cell surface protein"/>
    <property type="match status" value="1"/>
</dbReference>
<dbReference type="CDD" id="cd04056">
    <property type="entry name" value="Peptidases_S53"/>
    <property type="match status" value="1"/>
</dbReference>
<dbReference type="EMBL" id="FONH01000002">
    <property type="protein sequence ID" value="SFE42631.1"/>
    <property type="molecule type" value="Genomic_DNA"/>
</dbReference>
<dbReference type="SMART" id="SM00944">
    <property type="entry name" value="Pro-kuma_activ"/>
    <property type="match status" value="1"/>
</dbReference>
<dbReference type="InterPro" id="IPR036852">
    <property type="entry name" value="Peptidase_S8/S53_dom_sf"/>
</dbReference>
<feature type="domain" description="Peptidase S53" evidence="10">
    <location>
        <begin position="239"/>
        <end position="577"/>
    </location>
</feature>
<feature type="active site" description="Charge relay system" evidence="8">
    <location>
        <position position="312"/>
    </location>
</feature>
<evidence type="ECO:0000256" key="7">
    <source>
        <dbReference type="ARBA" id="ARBA00023145"/>
    </source>
</evidence>
<evidence type="ECO:0000256" key="8">
    <source>
        <dbReference type="PROSITE-ProRule" id="PRU01032"/>
    </source>
</evidence>
<accession>A0A1I2AF86</accession>
<dbReference type="CDD" id="cd11377">
    <property type="entry name" value="Pro-peptidase_S53"/>
    <property type="match status" value="1"/>
</dbReference>
<evidence type="ECO:0000259" key="10">
    <source>
        <dbReference type="PROSITE" id="PS51695"/>
    </source>
</evidence>
<dbReference type="InterPro" id="IPR030400">
    <property type="entry name" value="Sedolisin_dom"/>
</dbReference>
<evidence type="ECO:0000256" key="6">
    <source>
        <dbReference type="ARBA" id="ARBA00022837"/>
    </source>
</evidence>
<reference evidence="12" key="1">
    <citation type="submission" date="2016-10" db="EMBL/GenBank/DDBJ databases">
        <authorList>
            <person name="Varghese N."/>
            <person name="Submissions S."/>
        </authorList>
    </citation>
    <scope>NUCLEOTIDE SEQUENCE [LARGE SCALE GENOMIC DNA]</scope>
    <source>
        <strain evidence="12">UNC178MFTsu3.1</strain>
    </source>
</reference>
<dbReference type="PANTHER" id="PTHR14218">
    <property type="entry name" value="PROTEASE S8 TRIPEPTIDYL PEPTIDASE I CLN2"/>
    <property type="match status" value="1"/>
</dbReference>
<dbReference type="GO" id="GO:0004252">
    <property type="term" value="F:serine-type endopeptidase activity"/>
    <property type="evidence" value="ECO:0007669"/>
    <property type="project" value="UniProtKB-UniRule"/>
</dbReference>
<sequence>MPSHFRHKAMKNGHALKQQGLASRIRLVLGLSIWVAASGLCAIPAAGATDAAVAVVGTTATQHVPLAVRNGAAPLVSNLDTQEHLKLALSLQPRNQAELDQLLRDLQDPKSPQYHQYLSVEQFTARFAPTQADYDTVVAWAQANGLTVTATAANRRLVDVEGPVETINRAFKVKMGNYAHPSENRTFFAADREPTPVGLSVPLLHISGLDNFRLPHTHYSKKSSATPIPHGGSGPGGEFLPSDMRTAYYGSGSLTGSGQTVGIFSFDGYVSNDISVYYSNTGMSSSVPVSNVLVSGFDGKCGHVGSSCDDGEQILDIVNVIGMAPGLTKVLFYEGDSATDILNKMASDNQAKVLSCSWGGGDFDNATDDPIYQEMAAQGQTFVNATGDSGSYNASSSAYDPPSADSNVLEVGGTDLTTSSSGAWSAETVWSDGGGGYTSASGESTPSYQKLAGVITSANKGSTTYRNDPDVAAEANFDNPTVSNGSFETGYGGTSFAAPRWAGFLALVNQQAVANGKATVGFVNPAIYNVGIGSSYTSNFHDVTSGSNGFSAVAGYDLATGWGSPQAALVNSLAGSGGGGGSTPVANFGDTISGLTVSFTNSSTDTGGTISSYAWDFGDGGTSTAQNPSHTYAAGGTYNVKLTVTDNLGASNSKTQAVTVSGGGGGSSQLLGNTGFESGAASPWSISSGVLCSNSSCSGETAHGGTWFAWMDGYGSSHTDTVSQSVAIPSGKTSATLQYYLHVDTAETTTSTAYDTLKVQVLNSSGTVLATLATYSNLNKGTGYTVHTANLTPYIGQTVTIKFTGAEDSSLQTSFVLDDVTLTVQ</sequence>
<dbReference type="Pfam" id="PF18911">
    <property type="entry name" value="PKD_4"/>
    <property type="match status" value="1"/>
</dbReference>
<evidence type="ECO:0000256" key="4">
    <source>
        <dbReference type="ARBA" id="ARBA00022801"/>
    </source>
</evidence>
<dbReference type="STRING" id="500610.SAMN02799615_01018"/>
<keyword evidence="3" id="KW-0479">Metal-binding</keyword>
<dbReference type="InterPro" id="IPR022409">
    <property type="entry name" value="PKD/Chitinase_dom"/>
</dbReference>
<dbReference type="SMART" id="SM00089">
    <property type="entry name" value="PKD"/>
    <property type="match status" value="1"/>
</dbReference>
<dbReference type="Gene3D" id="3.40.50.200">
    <property type="entry name" value="Peptidase S8/S53 domain"/>
    <property type="match status" value="1"/>
</dbReference>
<keyword evidence="4 8" id="KW-0378">Hydrolase</keyword>
<dbReference type="CDD" id="cd00146">
    <property type="entry name" value="PKD"/>
    <property type="match status" value="1"/>
</dbReference>
<comment type="cofactor">
    <cofactor evidence="1">
        <name>Ca(2+)</name>
        <dbReference type="ChEBI" id="CHEBI:29108"/>
    </cofactor>
</comment>
<evidence type="ECO:0000256" key="2">
    <source>
        <dbReference type="ARBA" id="ARBA00022670"/>
    </source>
</evidence>
<name>A0A1I2AF86_9GAMM</name>
<dbReference type="InterPro" id="IPR023828">
    <property type="entry name" value="Peptidase_S8_Ser-AS"/>
</dbReference>
<dbReference type="InterPro" id="IPR050819">
    <property type="entry name" value="Tripeptidyl-peptidase_I"/>
</dbReference>
<evidence type="ECO:0000313" key="12">
    <source>
        <dbReference type="Proteomes" id="UP000199477"/>
    </source>
</evidence>
<dbReference type="PANTHER" id="PTHR14218:SF15">
    <property type="entry name" value="TRIPEPTIDYL-PEPTIDASE 1"/>
    <property type="match status" value="1"/>
</dbReference>
<evidence type="ECO:0000256" key="3">
    <source>
        <dbReference type="ARBA" id="ARBA00022723"/>
    </source>
</evidence>
<keyword evidence="7" id="KW-0865">Zymogen</keyword>
<dbReference type="InterPro" id="IPR013783">
    <property type="entry name" value="Ig-like_fold"/>
</dbReference>
<evidence type="ECO:0000256" key="5">
    <source>
        <dbReference type="ARBA" id="ARBA00022825"/>
    </source>
</evidence>
<proteinExistence type="predicted"/>
<feature type="active site" description="Charge relay system" evidence="8">
    <location>
        <position position="495"/>
    </location>
</feature>
<protein>
    <submittedName>
        <fullName evidence="11">Xanthomonalisin</fullName>
    </submittedName>
</protein>
<feature type="active site" description="Charge relay system" evidence="8">
    <location>
        <position position="316"/>
    </location>
</feature>
<gene>
    <name evidence="11" type="ORF">SAMN02799615_01018</name>
</gene>
<dbReference type="Gene3D" id="2.60.40.10">
    <property type="entry name" value="Immunoglobulins"/>
    <property type="match status" value="1"/>
</dbReference>
<dbReference type="GO" id="GO:0008240">
    <property type="term" value="F:tripeptidyl-peptidase activity"/>
    <property type="evidence" value="ECO:0007669"/>
    <property type="project" value="TreeGrafter"/>
</dbReference>
<keyword evidence="12" id="KW-1185">Reference proteome</keyword>
<dbReference type="GO" id="GO:0046872">
    <property type="term" value="F:metal ion binding"/>
    <property type="evidence" value="ECO:0007669"/>
    <property type="project" value="UniProtKB-KW"/>
</dbReference>
<evidence type="ECO:0000259" key="9">
    <source>
        <dbReference type="PROSITE" id="PS50093"/>
    </source>
</evidence>
<dbReference type="PROSITE" id="PS51695">
    <property type="entry name" value="SEDOLISIN"/>
    <property type="match status" value="1"/>
</dbReference>
<dbReference type="SUPFAM" id="SSF54897">
    <property type="entry name" value="Protease propeptides/inhibitors"/>
    <property type="match status" value="1"/>
</dbReference>
<dbReference type="Pfam" id="PF09286">
    <property type="entry name" value="Pro-kuma_activ"/>
    <property type="match status" value="1"/>
</dbReference>
<keyword evidence="5 8" id="KW-0720">Serine protease</keyword>
<dbReference type="SUPFAM" id="SSF49299">
    <property type="entry name" value="PKD domain"/>
    <property type="match status" value="1"/>
</dbReference>
<dbReference type="PROSITE" id="PS50093">
    <property type="entry name" value="PKD"/>
    <property type="match status" value="1"/>
</dbReference>
<dbReference type="InterPro" id="IPR015366">
    <property type="entry name" value="S53_propep"/>
</dbReference>